<protein>
    <submittedName>
        <fullName evidence="1">Uncharacterized protein</fullName>
    </submittedName>
</protein>
<accession>A0A840QJW0</accession>
<proteinExistence type="predicted"/>
<organism evidence="1 2">
    <name type="scientific">Saccharopolyspora phatthalungensis</name>
    <dbReference type="NCBI Taxonomy" id="664693"/>
    <lineage>
        <taxon>Bacteria</taxon>
        <taxon>Bacillati</taxon>
        <taxon>Actinomycetota</taxon>
        <taxon>Actinomycetes</taxon>
        <taxon>Pseudonocardiales</taxon>
        <taxon>Pseudonocardiaceae</taxon>
        <taxon>Saccharopolyspora</taxon>
    </lineage>
</organism>
<dbReference type="EMBL" id="JACHIW010000002">
    <property type="protein sequence ID" value="MBB5159698.1"/>
    <property type="molecule type" value="Genomic_DNA"/>
</dbReference>
<sequence length="136" mass="14901">MCSSEIDLLLTELRRTVWGLWVFGPKHGPDVVAAVHRWQTCADVVILRGEDDATAYRTPTMLGSDVFVPDLVSWQYHSSAVWTLRAALALPPPGHAQAPIAVLKPDLLCFLPADLGQPVTIRPPQLTGPADWKVGR</sequence>
<evidence type="ECO:0000313" key="2">
    <source>
        <dbReference type="Proteomes" id="UP000584374"/>
    </source>
</evidence>
<keyword evidence="2" id="KW-1185">Reference proteome</keyword>
<evidence type="ECO:0000313" key="1">
    <source>
        <dbReference type="EMBL" id="MBB5159698.1"/>
    </source>
</evidence>
<dbReference type="Proteomes" id="UP000584374">
    <property type="component" value="Unassembled WGS sequence"/>
</dbReference>
<name>A0A840QJW0_9PSEU</name>
<reference evidence="1 2" key="1">
    <citation type="submission" date="2020-08" db="EMBL/GenBank/DDBJ databases">
        <title>Sequencing the genomes of 1000 actinobacteria strains.</title>
        <authorList>
            <person name="Klenk H.-P."/>
        </authorList>
    </citation>
    <scope>NUCLEOTIDE SEQUENCE [LARGE SCALE GENOMIC DNA]</scope>
    <source>
        <strain evidence="1 2">DSM 45584</strain>
    </source>
</reference>
<dbReference type="RefSeq" id="WP_184732228.1">
    <property type="nucleotide sequence ID" value="NZ_JACHIW010000002.1"/>
</dbReference>
<comment type="caution">
    <text evidence="1">The sequence shown here is derived from an EMBL/GenBank/DDBJ whole genome shotgun (WGS) entry which is preliminary data.</text>
</comment>
<dbReference type="AlphaFoldDB" id="A0A840QJW0"/>
<gene>
    <name evidence="1" type="ORF">BJ970_007297</name>
</gene>